<accession>A0A929WX80</accession>
<organism evidence="1 2">
    <name type="scientific">Alloprevotella tannerae</name>
    <dbReference type="NCBI Taxonomy" id="76122"/>
    <lineage>
        <taxon>Bacteria</taxon>
        <taxon>Pseudomonadati</taxon>
        <taxon>Bacteroidota</taxon>
        <taxon>Bacteroidia</taxon>
        <taxon>Bacteroidales</taxon>
        <taxon>Prevotellaceae</taxon>
        <taxon>Alloprevotella</taxon>
    </lineage>
</organism>
<dbReference type="EMBL" id="JABZGR010000003">
    <property type="protein sequence ID" value="MBF0969850.1"/>
    <property type="molecule type" value="Genomic_DNA"/>
</dbReference>
<dbReference type="SUPFAM" id="SSF53850">
    <property type="entry name" value="Periplasmic binding protein-like II"/>
    <property type="match status" value="1"/>
</dbReference>
<dbReference type="PANTHER" id="PTHR30024">
    <property type="entry name" value="ALIPHATIC SULFONATES-BINDING PROTEIN-RELATED"/>
    <property type="match status" value="1"/>
</dbReference>
<gene>
    <name evidence="1" type="ORF">HXK21_02230</name>
</gene>
<reference evidence="1" key="1">
    <citation type="submission" date="2020-04" db="EMBL/GenBank/DDBJ databases">
        <title>Deep metagenomics examines the oral microbiome during advanced dental caries in children, revealing novel taxa and co-occurrences with host molecules.</title>
        <authorList>
            <person name="Baker J.L."/>
            <person name="Morton J.T."/>
            <person name="Dinis M."/>
            <person name="Alvarez R."/>
            <person name="Tran N.C."/>
            <person name="Knight R."/>
            <person name="Edlund A."/>
        </authorList>
    </citation>
    <scope>NUCLEOTIDE SEQUENCE</scope>
    <source>
        <strain evidence="1">JCVI_34_bin.1</strain>
    </source>
</reference>
<name>A0A929WX80_9BACT</name>
<dbReference type="Gene3D" id="3.40.190.10">
    <property type="entry name" value="Periplasmic binding protein-like II"/>
    <property type="match status" value="2"/>
</dbReference>
<protein>
    <submittedName>
        <fullName evidence="1">ABC transporter substrate-binding protein</fullName>
    </submittedName>
</protein>
<evidence type="ECO:0000313" key="2">
    <source>
        <dbReference type="Proteomes" id="UP000704068"/>
    </source>
</evidence>
<dbReference type="RefSeq" id="WP_303763024.1">
    <property type="nucleotide sequence ID" value="NZ_JABZGR010000003.1"/>
</dbReference>
<dbReference type="Proteomes" id="UP000704068">
    <property type="component" value="Unassembled WGS sequence"/>
</dbReference>
<comment type="caution">
    <text evidence="1">The sequence shown here is derived from an EMBL/GenBank/DDBJ whole genome shotgun (WGS) entry which is preliminary data.</text>
</comment>
<proteinExistence type="predicted"/>
<evidence type="ECO:0000313" key="1">
    <source>
        <dbReference type="EMBL" id="MBF0969850.1"/>
    </source>
</evidence>
<dbReference type="AlphaFoldDB" id="A0A929WX80"/>
<dbReference type="Pfam" id="PF13379">
    <property type="entry name" value="NMT1_2"/>
    <property type="match status" value="1"/>
</dbReference>
<sequence length="332" mass="35761">MMTRNTDAASMRSRFGFPQCLLRLGRFLPLLLLVLIFAACAPKKKSQDATSSPSLTIGAMSSMDFLPFAVAQETGIYDSLGLKLEIVHFFSANDRDAALQAGKLDGTVTDYTGAALQVAGGVDAGLVMKLDGDFSWMAYGATSEAFPSSFGVSNNTVVDFLTDRFTQPAVAKGAVVHRVEVQKIPLRLELLLQGKLGAAVLPEPFATMAEASGRCGRRDVSSAHHWEATGLLVKRELAQDGNNKALALLLQGYNLAVQKLRDADTKTLARWIKDYAGAPEKLAAHIPVPDYTPATPPKVDELQAAIAWLKQKKALKKDLTPQQLIVPMPALP</sequence>